<evidence type="ECO:0000313" key="2">
    <source>
        <dbReference type="Proteomes" id="UP000033616"/>
    </source>
</evidence>
<dbReference type="EMBL" id="LANP01000042">
    <property type="protein sequence ID" value="KJV54576.1"/>
    <property type="molecule type" value="Genomic_DNA"/>
</dbReference>
<name>A0A0F3MG05_9RICK</name>
<comment type="caution">
    <text evidence="1">The sequence shown here is derived from an EMBL/GenBank/DDBJ whole genome shotgun (WGS) entry which is preliminary data.</text>
</comment>
<dbReference type="PATRIC" id="fig|1359168.3.peg.990"/>
<protein>
    <submittedName>
        <fullName evidence="1">Uncharacterized protein</fullName>
    </submittedName>
</protein>
<evidence type="ECO:0000313" key="1">
    <source>
        <dbReference type="EMBL" id="KJV54576.1"/>
    </source>
</evidence>
<dbReference type="AlphaFoldDB" id="A0A0F3MG05"/>
<organism evidence="1 2">
    <name type="scientific">Orientia chuto str. Dubai</name>
    <dbReference type="NCBI Taxonomy" id="1359168"/>
    <lineage>
        <taxon>Bacteria</taxon>
        <taxon>Pseudomonadati</taxon>
        <taxon>Pseudomonadota</taxon>
        <taxon>Alphaproteobacteria</taxon>
        <taxon>Rickettsiales</taxon>
        <taxon>Rickettsiaceae</taxon>
        <taxon>Rickettsieae</taxon>
        <taxon>Orientia</taxon>
    </lineage>
</organism>
<sequence length="56" mass="6695">MVLSFSYSSEKNLKITVALFFPYQKCFYKFESNDLEQFNVMLKYLLKENIKLEASL</sequence>
<gene>
    <name evidence="1" type="ORF">OCHUTO_1121</name>
</gene>
<keyword evidence="2" id="KW-1185">Reference proteome</keyword>
<accession>A0A0F3MG05</accession>
<reference evidence="1 2" key="1">
    <citation type="submission" date="2015-02" db="EMBL/GenBank/DDBJ databases">
        <title>Genome Sequencing of Rickettsiales.</title>
        <authorList>
            <person name="Daugherty S.C."/>
            <person name="Su Q."/>
            <person name="Abolude K."/>
            <person name="Beier-Sexton M."/>
            <person name="Carlyon J.A."/>
            <person name="Carter R."/>
            <person name="Day N.P."/>
            <person name="Dumler S.J."/>
            <person name="Dyachenko V."/>
            <person name="Godinez A."/>
            <person name="Kurtti T.J."/>
            <person name="Lichay M."/>
            <person name="Mullins K.E."/>
            <person name="Ott S."/>
            <person name="Pappas-Brown V."/>
            <person name="Paris D.H."/>
            <person name="Patel P."/>
            <person name="Richards A.L."/>
            <person name="Sadzewicz L."/>
            <person name="Sears K."/>
            <person name="Seidman D."/>
            <person name="Sengamalay N."/>
            <person name="Stenos J."/>
            <person name="Tallon L.J."/>
            <person name="Vincent G."/>
            <person name="Fraser C.M."/>
            <person name="Munderloh U."/>
            <person name="Dunning-Hotopp J.C."/>
        </authorList>
    </citation>
    <scope>NUCLEOTIDE SEQUENCE [LARGE SCALE GENOMIC DNA]</scope>
    <source>
        <strain evidence="1 2">Fuller</strain>
    </source>
</reference>
<proteinExistence type="predicted"/>
<dbReference type="Proteomes" id="UP000033616">
    <property type="component" value="Unassembled WGS sequence"/>
</dbReference>